<evidence type="ECO:0000259" key="2">
    <source>
        <dbReference type="Pfam" id="PF16297"/>
    </source>
</evidence>
<dbReference type="GeneTree" id="ENSGT01000000215539"/>
<keyword evidence="4" id="KW-1185">Reference proteome</keyword>
<feature type="domain" description="DUF4939" evidence="2">
    <location>
        <begin position="43"/>
        <end position="127"/>
    </location>
</feature>
<dbReference type="Pfam" id="PF16297">
    <property type="entry name" value="DUF4939"/>
    <property type="match status" value="1"/>
</dbReference>
<evidence type="ECO:0000256" key="1">
    <source>
        <dbReference type="SAM" id="MobiDB-lite"/>
    </source>
</evidence>
<reference evidence="3" key="2">
    <citation type="submission" date="2025-09" db="UniProtKB">
        <authorList>
            <consortium name="Ensembl"/>
        </authorList>
    </citation>
    <scope>IDENTIFICATION</scope>
</reference>
<dbReference type="AlphaFoldDB" id="A0A8C5RMT3"/>
<feature type="region of interest" description="Disordered" evidence="1">
    <location>
        <begin position="1"/>
        <end position="24"/>
    </location>
</feature>
<evidence type="ECO:0000313" key="3">
    <source>
        <dbReference type="Ensembl" id="ENSLLTP00000005007.1"/>
    </source>
</evidence>
<dbReference type="Ensembl" id="ENSLLTT00000005208.1">
    <property type="protein sequence ID" value="ENSLLTP00000005007.1"/>
    <property type="gene ID" value="ENSLLTG00000003813.1"/>
</dbReference>
<proteinExistence type="predicted"/>
<name>A0A8C5RMT3_LATLA</name>
<organism evidence="3 4">
    <name type="scientific">Laticauda laticaudata</name>
    <name type="common">Blue-ringed sea krait</name>
    <name type="synonym">Blue-lipped sea krait</name>
    <dbReference type="NCBI Taxonomy" id="8630"/>
    <lineage>
        <taxon>Eukaryota</taxon>
        <taxon>Metazoa</taxon>
        <taxon>Chordata</taxon>
        <taxon>Craniata</taxon>
        <taxon>Vertebrata</taxon>
        <taxon>Euteleostomi</taxon>
        <taxon>Lepidosauria</taxon>
        <taxon>Squamata</taxon>
        <taxon>Bifurcata</taxon>
        <taxon>Unidentata</taxon>
        <taxon>Episquamata</taxon>
        <taxon>Toxicofera</taxon>
        <taxon>Serpentes</taxon>
        <taxon>Colubroidea</taxon>
        <taxon>Elapidae</taxon>
        <taxon>Laticaudinae</taxon>
        <taxon>Laticauda</taxon>
    </lineage>
</organism>
<dbReference type="Proteomes" id="UP000694406">
    <property type="component" value="Unplaced"/>
</dbReference>
<reference evidence="3" key="1">
    <citation type="submission" date="2025-08" db="UniProtKB">
        <authorList>
            <consortium name="Ensembl"/>
        </authorList>
    </citation>
    <scope>IDENTIFICATION</scope>
</reference>
<sequence>MPLVLIDSESDEDPGPSPIHPRARREERIREKMYSTREERAMILFMGCRSVWPCHKCLVVVPDKFDGSLAQFQEFFGQCQLYMSLWPEDFSTDRDKVGFLISLLSGSAARWATPLLTQANQVLDNYAYKVQLQDS</sequence>
<accession>A0A8C5RMT3</accession>
<dbReference type="InterPro" id="IPR032549">
    <property type="entry name" value="DUF4939"/>
</dbReference>
<evidence type="ECO:0000313" key="4">
    <source>
        <dbReference type="Proteomes" id="UP000694406"/>
    </source>
</evidence>
<protein>
    <recommendedName>
        <fullName evidence="2">DUF4939 domain-containing protein</fullName>
    </recommendedName>
</protein>